<evidence type="ECO:0000313" key="2">
    <source>
        <dbReference type="Proteomes" id="UP000326953"/>
    </source>
</evidence>
<sequence length="86" mass="9592">MSKFPVARGFIPVRLRSSRNPTNAVCLSKRVSRFWGRFATQRGQVPSPQAFGSTSLTRTLKPTSFPYSSTARSGRRFALCLPLETL</sequence>
<evidence type="ECO:0000313" key="1">
    <source>
        <dbReference type="EMBL" id="VVM86953.1"/>
    </source>
</evidence>
<name>A0A5E6T830_PSEFL</name>
<reference evidence="1 2" key="1">
    <citation type="submission" date="2019-09" db="EMBL/GenBank/DDBJ databases">
        <authorList>
            <person name="Chandra G."/>
            <person name="Truman W A."/>
        </authorList>
    </citation>
    <scope>NUCLEOTIDE SEQUENCE [LARGE SCALE GENOMIC DNA]</scope>
    <source>
        <strain evidence="1">PS662</strain>
    </source>
</reference>
<accession>A0A5E6T830</accession>
<organism evidence="1 2">
    <name type="scientific">Pseudomonas fluorescens</name>
    <dbReference type="NCBI Taxonomy" id="294"/>
    <lineage>
        <taxon>Bacteria</taxon>
        <taxon>Pseudomonadati</taxon>
        <taxon>Pseudomonadota</taxon>
        <taxon>Gammaproteobacteria</taxon>
        <taxon>Pseudomonadales</taxon>
        <taxon>Pseudomonadaceae</taxon>
        <taxon>Pseudomonas</taxon>
    </lineage>
</organism>
<dbReference type="AlphaFoldDB" id="A0A5E6T830"/>
<dbReference type="Proteomes" id="UP000326953">
    <property type="component" value="Unassembled WGS sequence"/>
</dbReference>
<dbReference type="EMBL" id="CABVHK010000008">
    <property type="protein sequence ID" value="VVM86953.1"/>
    <property type="molecule type" value="Genomic_DNA"/>
</dbReference>
<proteinExistence type="predicted"/>
<gene>
    <name evidence="1" type="ORF">PS662_02623</name>
</gene>
<protein>
    <submittedName>
        <fullName evidence="1">Uncharacterized protein</fullName>
    </submittedName>
</protein>